<organism evidence="1 2">
    <name type="scientific">Streptomyces scopuliridis</name>
    <dbReference type="NCBI Taxonomy" id="452529"/>
    <lineage>
        <taxon>Bacteria</taxon>
        <taxon>Bacillati</taxon>
        <taxon>Actinomycetota</taxon>
        <taxon>Actinomycetes</taxon>
        <taxon>Kitasatosporales</taxon>
        <taxon>Streptomycetaceae</taxon>
        <taxon>Streptomyces</taxon>
    </lineage>
</organism>
<reference evidence="1" key="1">
    <citation type="submission" date="2022-10" db="EMBL/GenBank/DDBJ databases">
        <title>The complete genomes of actinobacterial strains from the NBC collection.</title>
        <authorList>
            <person name="Joergensen T.S."/>
            <person name="Alvarez Arevalo M."/>
            <person name="Sterndorff E.B."/>
            <person name="Faurdal D."/>
            <person name="Vuksanovic O."/>
            <person name="Mourched A.-S."/>
            <person name="Charusanti P."/>
            <person name="Shaw S."/>
            <person name="Blin K."/>
            <person name="Weber T."/>
        </authorList>
    </citation>
    <scope>NUCLEOTIDE SEQUENCE</scope>
    <source>
        <strain evidence="1">NBC 01771</strain>
    </source>
</reference>
<protein>
    <submittedName>
        <fullName evidence="1">ATP-binding protein</fullName>
    </submittedName>
</protein>
<dbReference type="Proteomes" id="UP001348369">
    <property type="component" value="Chromosome"/>
</dbReference>
<keyword evidence="2" id="KW-1185">Reference proteome</keyword>
<dbReference type="EMBL" id="CP109109">
    <property type="protein sequence ID" value="WSB99898.1"/>
    <property type="molecule type" value="Genomic_DNA"/>
</dbReference>
<proteinExistence type="predicted"/>
<keyword evidence="1" id="KW-0067">ATP-binding</keyword>
<name>A0ACD4ZNY0_9ACTN</name>
<evidence type="ECO:0000313" key="2">
    <source>
        <dbReference type="Proteomes" id="UP001348369"/>
    </source>
</evidence>
<accession>A0ACD4ZNY0</accession>
<keyword evidence="1" id="KW-0547">Nucleotide-binding</keyword>
<sequence>MSTDHHGCMERKPWEVPFLAEPREVAGLRRVLQMHMAFWGLPEVVAPAQICVSELVANVIRHVGEGTPTTLAVSIQGTHVRIELRDPDTRALPTLLAPDPDVESGRGMLLVDELADRWGVALRPDSKVVWCELATTLTSPFGHTGGPRVTRSEALLTSYAARRPLGTETNSPLSVAVAEEVAIDMIADLLHWLRAHGCDPDEALDRAQTHYEAELDAAS</sequence>
<evidence type="ECO:0000313" key="1">
    <source>
        <dbReference type="EMBL" id="WSB99898.1"/>
    </source>
</evidence>
<gene>
    <name evidence="1" type="ORF">OG835_24810</name>
</gene>